<dbReference type="EMBL" id="CP036275">
    <property type="protein sequence ID" value="QDU38342.1"/>
    <property type="molecule type" value="Genomic_DNA"/>
</dbReference>
<dbReference type="GO" id="GO:0030416">
    <property type="term" value="P:methylamine metabolic process"/>
    <property type="evidence" value="ECO:0007669"/>
    <property type="project" value="InterPro"/>
</dbReference>
<feature type="transmembrane region" description="Helical" evidence="5">
    <location>
        <begin position="70"/>
        <end position="91"/>
    </location>
</feature>
<keyword evidence="2 5" id="KW-0812">Transmembrane</keyword>
<feature type="domain" description="Glycosyltransferase 2-like" evidence="6">
    <location>
        <begin position="178"/>
        <end position="342"/>
    </location>
</feature>
<keyword evidence="8" id="KW-0328">Glycosyltransferase</keyword>
<feature type="transmembrane region" description="Helical" evidence="5">
    <location>
        <begin position="111"/>
        <end position="132"/>
    </location>
</feature>
<dbReference type="Proteomes" id="UP000320496">
    <property type="component" value="Chromosome"/>
</dbReference>
<dbReference type="Gene3D" id="3.90.550.10">
    <property type="entry name" value="Spore Coat Polysaccharide Biosynthesis Protein SpsA, Chain A"/>
    <property type="match status" value="1"/>
</dbReference>
<gene>
    <name evidence="8" type="ORF">Mal4_26690</name>
</gene>
<dbReference type="InterPro" id="IPR009908">
    <property type="entry name" value="Methylamine_util_MauE"/>
</dbReference>
<feature type="transmembrane region" description="Helical" evidence="5">
    <location>
        <begin position="43"/>
        <end position="63"/>
    </location>
</feature>
<accession>A0A517Z775</accession>
<dbReference type="Pfam" id="PF00535">
    <property type="entry name" value="Glycos_transf_2"/>
    <property type="match status" value="1"/>
</dbReference>
<dbReference type="CDD" id="cd04179">
    <property type="entry name" value="DPM_DPG-synthase_like"/>
    <property type="match status" value="1"/>
</dbReference>
<dbReference type="Pfam" id="PF07291">
    <property type="entry name" value="MauE"/>
    <property type="match status" value="1"/>
</dbReference>
<evidence type="ECO:0000313" key="8">
    <source>
        <dbReference type="EMBL" id="QDU38342.1"/>
    </source>
</evidence>
<comment type="subcellular location">
    <subcellularLocation>
        <location evidence="1">Membrane</location>
        <topology evidence="1">Multi-pass membrane protein</topology>
    </subcellularLocation>
</comment>
<evidence type="ECO:0000259" key="6">
    <source>
        <dbReference type="Pfam" id="PF00535"/>
    </source>
</evidence>
<reference evidence="8 9" key="1">
    <citation type="submission" date="2019-02" db="EMBL/GenBank/DDBJ databases">
        <title>Deep-cultivation of Planctomycetes and their phenomic and genomic characterization uncovers novel biology.</title>
        <authorList>
            <person name="Wiegand S."/>
            <person name="Jogler M."/>
            <person name="Boedeker C."/>
            <person name="Pinto D."/>
            <person name="Vollmers J."/>
            <person name="Rivas-Marin E."/>
            <person name="Kohn T."/>
            <person name="Peeters S.H."/>
            <person name="Heuer A."/>
            <person name="Rast P."/>
            <person name="Oberbeckmann S."/>
            <person name="Bunk B."/>
            <person name="Jeske O."/>
            <person name="Meyerdierks A."/>
            <person name="Storesund J.E."/>
            <person name="Kallscheuer N."/>
            <person name="Luecker S."/>
            <person name="Lage O.M."/>
            <person name="Pohl T."/>
            <person name="Merkel B.J."/>
            <person name="Hornburger P."/>
            <person name="Mueller R.-W."/>
            <person name="Bruemmer F."/>
            <person name="Labrenz M."/>
            <person name="Spormann A.M."/>
            <person name="Op den Camp H."/>
            <person name="Overmann J."/>
            <person name="Amann R."/>
            <person name="Jetten M.S.M."/>
            <person name="Mascher T."/>
            <person name="Medema M.H."/>
            <person name="Devos D.P."/>
            <person name="Kaster A.-K."/>
            <person name="Ovreas L."/>
            <person name="Rohde M."/>
            <person name="Galperin M.Y."/>
            <person name="Jogler C."/>
        </authorList>
    </citation>
    <scope>NUCLEOTIDE SEQUENCE [LARGE SCALE GENOMIC DNA]</scope>
    <source>
        <strain evidence="8 9">Mal4</strain>
    </source>
</reference>
<organism evidence="8 9">
    <name type="scientific">Maioricimonas rarisocia</name>
    <dbReference type="NCBI Taxonomy" id="2528026"/>
    <lineage>
        <taxon>Bacteria</taxon>
        <taxon>Pseudomonadati</taxon>
        <taxon>Planctomycetota</taxon>
        <taxon>Planctomycetia</taxon>
        <taxon>Planctomycetales</taxon>
        <taxon>Planctomycetaceae</taxon>
        <taxon>Maioricimonas</taxon>
    </lineage>
</organism>
<evidence type="ECO:0000259" key="7">
    <source>
        <dbReference type="Pfam" id="PF07291"/>
    </source>
</evidence>
<evidence type="ECO:0000256" key="3">
    <source>
        <dbReference type="ARBA" id="ARBA00022989"/>
    </source>
</evidence>
<evidence type="ECO:0000256" key="5">
    <source>
        <dbReference type="SAM" id="Phobius"/>
    </source>
</evidence>
<keyword evidence="4 5" id="KW-0472">Membrane</keyword>
<dbReference type="EC" id="2.4.1.54" evidence="8"/>
<feature type="domain" description="Methylamine utilisation protein MauE" evidence="7">
    <location>
        <begin position="4"/>
        <end position="128"/>
    </location>
</feature>
<dbReference type="PANTHER" id="PTHR48090:SF7">
    <property type="entry name" value="RFBJ PROTEIN"/>
    <property type="match status" value="1"/>
</dbReference>
<protein>
    <submittedName>
        <fullName evidence="8">Undecaprenyl-phosphate mannosyltransferase</fullName>
        <ecNumber evidence="8">2.4.1.54</ecNumber>
    </submittedName>
</protein>
<dbReference type="UniPathway" id="UPA00895"/>
<dbReference type="InterPro" id="IPR001173">
    <property type="entry name" value="Glyco_trans_2-like"/>
</dbReference>
<dbReference type="OrthoDB" id="9810303at2"/>
<proteinExistence type="predicted"/>
<dbReference type="KEGG" id="mri:Mal4_26690"/>
<dbReference type="AlphaFoldDB" id="A0A517Z775"/>
<dbReference type="GO" id="GO:0047267">
    <property type="term" value="F:undecaprenyl-phosphate mannosyltransferase activity"/>
    <property type="evidence" value="ECO:0007669"/>
    <property type="project" value="UniProtKB-EC"/>
</dbReference>
<keyword evidence="9" id="KW-1185">Reference proteome</keyword>
<evidence type="ECO:0000256" key="2">
    <source>
        <dbReference type="ARBA" id="ARBA00022692"/>
    </source>
</evidence>
<dbReference type="InterPro" id="IPR029044">
    <property type="entry name" value="Nucleotide-diphossugar_trans"/>
</dbReference>
<keyword evidence="3 5" id="KW-1133">Transmembrane helix</keyword>
<dbReference type="InterPro" id="IPR050256">
    <property type="entry name" value="Glycosyltransferase_2"/>
</dbReference>
<evidence type="ECO:0000313" key="9">
    <source>
        <dbReference type="Proteomes" id="UP000320496"/>
    </source>
</evidence>
<keyword evidence="8" id="KW-0808">Transferase</keyword>
<sequence length="416" mass="45169">MLRLGCAWYCAMLLWMSGTQHVANKYVFFGTILDYQLIPTSLASITAAVLPWLHLMLAAVLIAPGIRSKTPFTAAAMLGAVFLTVQSTVLLRGIPVDCGCFGAMAEQPVGIASLALASSLAGVGVLGAVLTVPSLQDPSLDDALSHVDGVSEMIDADLEAVSVQATTASCRSTSPGISIIMPVYNELTTIDEVVTRVRQVADDCGWDWELLIVDDGSSDGTAERIKQLADLPGVRVLMHPANRGKGAAIRTALEVADRELTVIQDADLEYDPQQIDALIRAMDSRQVDVVYGSRVLGAKTGIATSRRNIYSAGVSVLNLAVRLLYGWRVTDEATCYKLFRTADLRRMQLTCEGFEFCPEVTAKAARLGLSIVEIPISYYPRSTDEGKKIRFKDAVCAIQTLWKFRRWQPLQPPTKV</sequence>
<name>A0A517Z775_9PLAN</name>
<dbReference type="PANTHER" id="PTHR48090">
    <property type="entry name" value="UNDECAPRENYL-PHOSPHATE 4-DEOXY-4-FORMAMIDO-L-ARABINOSE TRANSFERASE-RELATED"/>
    <property type="match status" value="1"/>
</dbReference>
<dbReference type="RefSeq" id="WP_145369633.1">
    <property type="nucleotide sequence ID" value="NZ_CP036275.1"/>
</dbReference>
<evidence type="ECO:0000256" key="1">
    <source>
        <dbReference type="ARBA" id="ARBA00004141"/>
    </source>
</evidence>
<dbReference type="SUPFAM" id="SSF53448">
    <property type="entry name" value="Nucleotide-diphospho-sugar transferases"/>
    <property type="match status" value="1"/>
</dbReference>
<dbReference type="GO" id="GO:0016020">
    <property type="term" value="C:membrane"/>
    <property type="evidence" value="ECO:0007669"/>
    <property type="project" value="UniProtKB-SubCell"/>
</dbReference>
<evidence type="ECO:0000256" key="4">
    <source>
        <dbReference type="ARBA" id="ARBA00023136"/>
    </source>
</evidence>